<dbReference type="RefSeq" id="WP_268187609.1">
    <property type="nucleotide sequence ID" value="NZ_CP113361.1"/>
</dbReference>
<reference evidence="1" key="1">
    <citation type="submission" date="2022-11" db="EMBL/GenBank/DDBJ databases">
        <title>Complete genome sequence of Methanogenium organophilum DSM 3596.</title>
        <authorList>
            <person name="Chen S.-C."/>
            <person name="Lai S.-J."/>
            <person name="You Y.-T."/>
        </authorList>
    </citation>
    <scope>NUCLEOTIDE SEQUENCE</scope>
    <source>
        <strain evidence="1">DSM 3596</strain>
    </source>
</reference>
<dbReference type="Gene3D" id="1.10.10.10">
    <property type="entry name" value="Winged helix-like DNA-binding domain superfamily/Winged helix DNA-binding domain"/>
    <property type="match status" value="1"/>
</dbReference>
<dbReference type="InterPro" id="IPR036388">
    <property type="entry name" value="WH-like_DNA-bd_sf"/>
</dbReference>
<dbReference type="InterPro" id="IPR036390">
    <property type="entry name" value="WH_DNA-bd_sf"/>
</dbReference>
<proteinExistence type="predicted"/>
<name>A0A9X9S6D7_METOG</name>
<dbReference type="AlphaFoldDB" id="A0A9X9S6D7"/>
<dbReference type="GeneID" id="76834540"/>
<dbReference type="KEGG" id="mou:OU421_05520"/>
<accession>A0A9X9S6D7</accession>
<dbReference type="SUPFAM" id="SSF46785">
    <property type="entry name" value="Winged helix' DNA-binding domain"/>
    <property type="match status" value="1"/>
</dbReference>
<gene>
    <name evidence="1" type="ORF">OU421_05520</name>
</gene>
<evidence type="ECO:0000313" key="2">
    <source>
        <dbReference type="Proteomes" id="UP001163096"/>
    </source>
</evidence>
<keyword evidence="2" id="KW-1185">Reference proteome</keyword>
<dbReference type="Proteomes" id="UP001163096">
    <property type="component" value="Chromosome"/>
</dbReference>
<evidence type="ECO:0000313" key="1">
    <source>
        <dbReference type="EMBL" id="WAI02331.1"/>
    </source>
</evidence>
<dbReference type="CDD" id="cd00090">
    <property type="entry name" value="HTH_ARSR"/>
    <property type="match status" value="1"/>
</dbReference>
<dbReference type="EMBL" id="CP113361">
    <property type="protein sequence ID" value="WAI02331.1"/>
    <property type="molecule type" value="Genomic_DNA"/>
</dbReference>
<organism evidence="1 2">
    <name type="scientific">Methanogenium organophilum</name>
    <dbReference type="NCBI Taxonomy" id="2199"/>
    <lineage>
        <taxon>Archaea</taxon>
        <taxon>Methanobacteriati</taxon>
        <taxon>Methanobacteriota</taxon>
        <taxon>Stenosarchaea group</taxon>
        <taxon>Methanomicrobia</taxon>
        <taxon>Methanomicrobiales</taxon>
        <taxon>Methanomicrobiaceae</taxon>
        <taxon>Methanogenium</taxon>
    </lineage>
</organism>
<protein>
    <submittedName>
        <fullName evidence="1">Winged helix-turn-helix domain-containing protein</fullName>
    </submittedName>
</protein>
<dbReference type="Pfam" id="PF12840">
    <property type="entry name" value="HTH_20"/>
    <property type="match status" value="1"/>
</dbReference>
<dbReference type="InterPro" id="IPR011991">
    <property type="entry name" value="ArsR-like_HTH"/>
</dbReference>
<sequence>MKPETLPVNEIRELKSEISALRSDLNRYAGQGPGLQGTALLAELRNSCADAIVTGCRDMGCDAIGKKAGDCPLWEKCRSTFQMLFEGVLESIRSGHLTPGEITAIRTRMAEMKDHAPFDRCASCFAESEHQLNQQFRMLEAIGACHEEMDTAVAVRSLPEEAATLFSDALGSAVRLQVLKACYDDAKTFTELSNLTGLRGGNLLFHLEKLIKSDIIRQKGERGEYRITLRGYELAGSIAELYQKIR</sequence>